<feature type="domain" description="Carbohydrate-binding" evidence="1">
    <location>
        <begin position="21"/>
        <end position="212"/>
    </location>
</feature>
<gene>
    <name evidence="2" type="ORF">C8N28_0149</name>
</gene>
<sequence length="215" mass="25078">MRGNVLVIPYYKDIKADEKEINMLFERCPANHIGQISWKDYPYKPEVTFKIAYSDQAIVLKFEVNERYIRINTFQTNGPVWEDSCVEFFISFQNSSYYNLEFNALGIALVGYSSSDRSLKKRLPDDIVEKIKSFSTIKSPIDKEGVNWCLTLYIPLEVFKFETFQSLKGLSCKANFYKCGDLLPQPHYLSWLPISSPEPNFHLPEFFGKIKFDDK</sequence>
<accession>A0A4R1LZT6</accession>
<evidence type="ECO:0000313" key="3">
    <source>
        <dbReference type="Proteomes" id="UP000294616"/>
    </source>
</evidence>
<comment type="caution">
    <text evidence="2">The sequence shown here is derived from an EMBL/GenBank/DDBJ whole genome shotgun (WGS) entry which is preliminary data.</text>
</comment>
<dbReference type="Proteomes" id="UP000294616">
    <property type="component" value="Unassembled WGS sequence"/>
</dbReference>
<dbReference type="CDD" id="cd09620">
    <property type="entry name" value="CBM9_like_3"/>
    <property type="match status" value="1"/>
</dbReference>
<dbReference type="SUPFAM" id="SSF49344">
    <property type="entry name" value="CBD9-like"/>
    <property type="match status" value="1"/>
</dbReference>
<reference evidence="2 3" key="1">
    <citation type="submission" date="2019-03" db="EMBL/GenBank/DDBJ databases">
        <title>Genomic Encyclopedia of Archaeal and Bacterial Type Strains, Phase II (KMG-II): from individual species to whole genera.</title>
        <authorList>
            <person name="Goeker M."/>
        </authorList>
    </citation>
    <scope>NUCLEOTIDE SEQUENCE [LARGE SCALE GENOMIC DNA]</scope>
    <source>
        <strain evidence="2 3">DSM 22554</strain>
    </source>
</reference>
<dbReference type="InterPro" id="IPR010502">
    <property type="entry name" value="Carb-bd_dom_fam9"/>
</dbReference>
<dbReference type="EMBL" id="SMGO01000001">
    <property type="protein sequence ID" value="TCK84855.1"/>
    <property type="molecule type" value="Genomic_DNA"/>
</dbReference>
<name>A0A4R1LZT6_9SPHI</name>
<protein>
    <submittedName>
        <fullName evidence="2">Cellulose/xylan binding protein with CBM9 domain</fullName>
    </submittedName>
</protein>
<dbReference type="Gene3D" id="2.60.40.1190">
    <property type="match status" value="1"/>
</dbReference>
<evidence type="ECO:0000313" key="2">
    <source>
        <dbReference type="EMBL" id="TCK84855.1"/>
    </source>
</evidence>
<organism evidence="2 3">
    <name type="scientific">Albibacterium bauzanense</name>
    <dbReference type="NCBI Taxonomy" id="653929"/>
    <lineage>
        <taxon>Bacteria</taxon>
        <taxon>Pseudomonadati</taxon>
        <taxon>Bacteroidota</taxon>
        <taxon>Sphingobacteriia</taxon>
        <taxon>Sphingobacteriales</taxon>
        <taxon>Sphingobacteriaceae</taxon>
        <taxon>Albibacterium</taxon>
    </lineage>
</organism>
<dbReference type="Pfam" id="PF16011">
    <property type="entry name" value="CBM9_2"/>
    <property type="match status" value="1"/>
</dbReference>
<proteinExistence type="predicted"/>
<keyword evidence="3" id="KW-1185">Reference proteome</keyword>
<dbReference type="OrthoDB" id="9801646at2"/>
<dbReference type="GO" id="GO:0004553">
    <property type="term" value="F:hydrolase activity, hydrolyzing O-glycosyl compounds"/>
    <property type="evidence" value="ECO:0007669"/>
    <property type="project" value="InterPro"/>
</dbReference>
<dbReference type="AlphaFoldDB" id="A0A4R1LZT6"/>
<dbReference type="RefSeq" id="WP_132220557.1">
    <property type="nucleotide sequence ID" value="NZ_SMGO01000001.1"/>
</dbReference>
<evidence type="ECO:0000259" key="1">
    <source>
        <dbReference type="Pfam" id="PF16011"/>
    </source>
</evidence>
<dbReference type="GO" id="GO:0030246">
    <property type="term" value="F:carbohydrate binding"/>
    <property type="evidence" value="ECO:0007669"/>
    <property type="project" value="InterPro"/>
</dbReference>
<dbReference type="GO" id="GO:0016052">
    <property type="term" value="P:carbohydrate catabolic process"/>
    <property type="evidence" value="ECO:0007669"/>
    <property type="project" value="InterPro"/>
</dbReference>